<name>A0A448WMY7_9PLAT</name>
<dbReference type="Proteomes" id="UP000784294">
    <property type="component" value="Unassembled WGS sequence"/>
</dbReference>
<keyword evidence="3" id="KW-1185">Reference proteome</keyword>
<evidence type="ECO:0000256" key="1">
    <source>
        <dbReference type="SAM" id="MobiDB-lite"/>
    </source>
</evidence>
<feature type="compositionally biased region" description="Polar residues" evidence="1">
    <location>
        <begin position="25"/>
        <end position="38"/>
    </location>
</feature>
<protein>
    <submittedName>
        <fullName evidence="2">Uncharacterized protein</fullName>
    </submittedName>
</protein>
<dbReference type="EMBL" id="CAAALY010024923">
    <property type="protein sequence ID" value="VEL15533.1"/>
    <property type="molecule type" value="Genomic_DNA"/>
</dbReference>
<feature type="region of interest" description="Disordered" evidence="1">
    <location>
        <begin position="1"/>
        <end position="38"/>
    </location>
</feature>
<sequence>MASSLIGSKVGESQGVRKAAEFKRSTFSSPPSPVTQSNVLPPCPQAVQPFDIASHNKSPSGHFNVTANIANIERSNVPSLIPLPSPASNVFPNNLSAKYEIKSQVQSQIVTPTYSTTIPSQNQTNMYQYQPQFPPCSYVSQEHQSPPLQYSRQQAQINYSGYYHPAYMDSPSSWDTPQNITAVSHIYLF</sequence>
<reference evidence="2" key="1">
    <citation type="submission" date="2018-11" db="EMBL/GenBank/DDBJ databases">
        <authorList>
            <consortium name="Pathogen Informatics"/>
        </authorList>
    </citation>
    <scope>NUCLEOTIDE SEQUENCE</scope>
</reference>
<comment type="caution">
    <text evidence="2">The sequence shown here is derived from an EMBL/GenBank/DDBJ whole genome shotgun (WGS) entry which is preliminary data.</text>
</comment>
<accession>A0A448WMY7</accession>
<dbReference type="AlphaFoldDB" id="A0A448WMY7"/>
<organism evidence="2 3">
    <name type="scientific">Protopolystoma xenopodis</name>
    <dbReference type="NCBI Taxonomy" id="117903"/>
    <lineage>
        <taxon>Eukaryota</taxon>
        <taxon>Metazoa</taxon>
        <taxon>Spiralia</taxon>
        <taxon>Lophotrochozoa</taxon>
        <taxon>Platyhelminthes</taxon>
        <taxon>Monogenea</taxon>
        <taxon>Polyopisthocotylea</taxon>
        <taxon>Polystomatidea</taxon>
        <taxon>Polystomatidae</taxon>
        <taxon>Protopolystoma</taxon>
    </lineage>
</organism>
<proteinExistence type="predicted"/>
<gene>
    <name evidence="2" type="ORF">PXEA_LOCUS8973</name>
</gene>
<evidence type="ECO:0000313" key="3">
    <source>
        <dbReference type="Proteomes" id="UP000784294"/>
    </source>
</evidence>
<evidence type="ECO:0000313" key="2">
    <source>
        <dbReference type="EMBL" id="VEL15533.1"/>
    </source>
</evidence>